<feature type="region of interest" description="Disordered" evidence="1">
    <location>
        <begin position="72"/>
        <end position="185"/>
    </location>
</feature>
<dbReference type="Proteomes" id="UP000030760">
    <property type="component" value="Unassembled WGS sequence"/>
</dbReference>
<evidence type="ECO:0000313" key="2">
    <source>
        <dbReference type="EMBL" id="EMF53142.1"/>
    </source>
</evidence>
<evidence type="ECO:0000256" key="1">
    <source>
        <dbReference type="SAM" id="MobiDB-lite"/>
    </source>
</evidence>
<name>M3DA20_9ACTN</name>
<feature type="region of interest" description="Disordered" evidence="1">
    <location>
        <begin position="1"/>
        <end position="45"/>
    </location>
</feature>
<feature type="compositionally biased region" description="Basic residues" evidence="1">
    <location>
        <begin position="125"/>
        <end position="138"/>
    </location>
</feature>
<organism evidence="2 3">
    <name type="scientific">Streptomyces bottropensis ATCC 25435</name>
    <dbReference type="NCBI Taxonomy" id="1054862"/>
    <lineage>
        <taxon>Bacteria</taxon>
        <taxon>Bacillati</taxon>
        <taxon>Actinomycetota</taxon>
        <taxon>Actinomycetes</taxon>
        <taxon>Kitasatosporales</taxon>
        <taxon>Streptomycetaceae</taxon>
        <taxon>Streptomyces</taxon>
    </lineage>
</organism>
<proteinExistence type="predicted"/>
<feature type="compositionally biased region" description="Pro residues" evidence="1">
    <location>
        <begin position="149"/>
        <end position="170"/>
    </location>
</feature>
<protein>
    <submittedName>
        <fullName evidence="2">Uncharacterized protein</fullName>
    </submittedName>
</protein>
<dbReference type="EMBL" id="KB405094">
    <property type="protein sequence ID" value="EMF53142.1"/>
    <property type="molecule type" value="Genomic_DNA"/>
</dbReference>
<sequence length="277" mass="29932">MQHGGEGGELRGHVPGPPPVTDPLGGHPHGPPAFVDPLQPDDRLGNTLEGRVARFPVQQRETFREGRACPRATTQGIHPLPSPGTATSLGHPDRKTHLTHLTCENVEASLPGPSSPTTPNGRIKTERRHRAHGPRHSTRKDAPSCRTPPAGPVDAPAPPRLDPRPRPGSTPAPSGTGPHEGRDRCRTKRFLPRPVRSSPHLLPGRLPVFRDPRAVNARPLRPAGTPRDRLRIPERRLRQRLFAQLRLGGTVASSRLGDGDCGGSPLSSKLWVSHRPG</sequence>
<evidence type="ECO:0000313" key="3">
    <source>
        <dbReference type="Proteomes" id="UP000030760"/>
    </source>
</evidence>
<dbReference type="AlphaFoldDB" id="M3DA20"/>
<reference evidence="3" key="1">
    <citation type="journal article" date="2013" name="Genome Announc.">
        <title>Draft Genome Sequence of Streptomyces bottropensis ATCC 25435, a Bottromycin-Producing Actinomycete.</title>
        <authorList>
            <person name="Zhang H."/>
            <person name="Zhou W."/>
            <person name="Zhuang Y."/>
            <person name="Liang X."/>
            <person name="Liu T."/>
        </authorList>
    </citation>
    <scope>NUCLEOTIDE SEQUENCE [LARGE SCALE GENOMIC DNA]</scope>
    <source>
        <strain evidence="3">ATCC 25435</strain>
    </source>
</reference>
<accession>M3DA20</accession>
<feature type="region of interest" description="Disordered" evidence="1">
    <location>
        <begin position="252"/>
        <end position="277"/>
    </location>
</feature>
<gene>
    <name evidence="2" type="ORF">SBD_6218</name>
</gene>
<feature type="compositionally biased region" description="Basic and acidic residues" evidence="1">
    <location>
        <begin position="1"/>
        <end position="12"/>
    </location>
</feature>